<dbReference type="Proteomes" id="UP001420932">
    <property type="component" value="Unassembled WGS sequence"/>
</dbReference>
<dbReference type="PANTHER" id="PTHR48145">
    <property type="entry name" value="NUCLEAR ENVELOPE-ASSOCIATED PROTEIN 1"/>
    <property type="match status" value="1"/>
</dbReference>
<accession>A0AAP0KIC6</accession>
<name>A0AAP0KIC6_9MAGN</name>
<dbReference type="AlphaFoldDB" id="A0AAP0KIC6"/>
<dbReference type="InterPro" id="IPR049932">
    <property type="entry name" value="NEAP1-4"/>
</dbReference>
<proteinExistence type="predicted"/>
<dbReference type="EMBL" id="JBBNAF010000004">
    <property type="protein sequence ID" value="KAK9151979.1"/>
    <property type="molecule type" value="Genomic_DNA"/>
</dbReference>
<evidence type="ECO:0000313" key="2">
    <source>
        <dbReference type="Proteomes" id="UP001420932"/>
    </source>
</evidence>
<keyword evidence="2" id="KW-1185">Reference proteome</keyword>
<comment type="caution">
    <text evidence="1">The sequence shown here is derived from an EMBL/GenBank/DDBJ whole genome shotgun (WGS) entry which is preliminary data.</text>
</comment>
<reference evidence="1 2" key="1">
    <citation type="submission" date="2024-01" db="EMBL/GenBank/DDBJ databases">
        <title>Genome assemblies of Stephania.</title>
        <authorList>
            <person name="Yang L."/>
        </authorList>
    </citation>
    <scope>NUCLEOTIDE SEQUENCE [LARGE SCALE GENOMIC DNA]</scope>
    <source>
        <strain evidence="1">YNDBR</strain>
        <tissue evidence="1">Leaf</tissue>
    </source>
</reference>
<protein>
    <submittedName>
        <fullName evidence="1">Uncharacterized protein</fullName>
    </submittedName>
</protein>
<dbReference type="PANTHER" id="PTHR48145:SF5">
    <property type="entry name" value="NUCLEAR ENVELOPE-ASSOCIATED PROTEIN 2"/>
    <property type="match status" value="1"/>
</dbReference>
<evidence type="ECO:0000313" key="1">
    <source>
        <dbReference type="EMBL" id="KAK9151979.1"/>
    </source>
</evidence>
<sequence>MSAHWKFKTKELESRMEKFKKTDQELKKRVLKLEFWVHEARSQNRKLQRKGERREKDLNELRYQLAMKKYESCSNTEKQTNFWESSGFKFVASMSMLVLVAFAKR</sequence>
<organism evidence="1 2">
    <name type="scientific">Stephania yunnanensis</name>
    <dbReference type="NCBI Taxonomy" id="152371"/>
    <lineage>
        <taxon>Eukaryota</taxon>
        <taxon>Viridiplantae</taxon>
        <taxon>Streptophyta</taxon>
        <taxon>Embryophyta</taxon>
        <taxon>Tracheophyta</taxon>
        <taxon>Spermatophyta</taxon>
        <taxon>Magnoliopsida</taxon>
        <taxon>Ranunculales</taxon>
        <taxon>Menispermaceae</taxon>
        <taxon>Menispermoideae</taxon>
        <taxon>Cissampelideae</taxon>
        <taxon>Stephania</taxon>
    </lineage>
</organism>
<gene>
    <name evidence="1" type="ORF">Syun_010288</name>
</gene>